<dbReference type="InterPro" id="IPR043427">
    <property type="entry name" value="YscJ/FliF"/>
</dbReference>
<name>A0A178YA00_9HYPH</name>
<dbReference type="Pfam" id="PF01514">
    <property type="entry name" value="YscJ_FliF"/>
    <property type="match status" value="1"/>
</dbReference>
<keyword evidence="3 8" id="KW-0732">Signal</keyword>
<comment type="caution">
    <text evidence="10">The sequence shown here is derived from an EMBL/GenBank/DDBJ whole genome shotgun (WGS) entry which is preliminary data.</text>
</comment>
<keyword evidence="5 8" id="KW-0564">Palmitate</keyword>
<dbReference type="EMBL" id="LPUX01000044">
    <property type="protein sequence ID" value="OAP44082.1"/>
    <property type="molecule type" value="Genomic_DNA"/>
</dbReference>
<comment type="similarity">
    <text evidence="2 8">Belongs to the YscJ lipoprotein family.</text>
</comment>
<dbReference type="OrthoDB" id="9807026at2"/>
<dbReference type="RefSeq" id="WP_014857558.1">
    <property type="nucleotide sequence ID" value="NZ_LPUX01000044.1"/>
</dbReference>
<dbReference type="PANTHER" id="PTHR30046:SF2">
    <property type="entry name" value="YOP PROTEINS TRANSLOCATION LIPOPROTEIN J"/>
    <property type="match status" value="1"/>
</dbReference>
<gene>
    <name evidence="10" type="ORF">AU381_20980</name>
</gene>
<keyword evidence="8" id="KW-1133">Transmembrane helix</keyword>
<dbReference type="InterPro" id="IPR045851">
    <property type="entry name" value="AMP-bd_C_sf"/>
</dbReference>
<keyword evidence="11" id="KW-1185">Reference proteome</keyword>
<dbReference type="PANTHER" id="PTHR30046">
    <property type="entry name" value="FLAGELLAR M-RING PROTEIN"/>
    <property type="match status" value="1"/>
</dbReference>
<keyword evidence="4 8" id="KW-0472">Membrane</keyword>
<dbReference type="STRING" id="1472378.AU381_20980"/>
<dbReference type="NCBIfam" id="TIGR02544">
    <property type="entry name" value="III_secr_YscJ"/>
    <property type="match status" value="1"/>
</dbReference>
<evidence type="ECO:0000256" key="2">
    <source>
        <dbReference type="ARBA" id="ARBA00009509"/>
    </source>
</evidence>
<evidence type="ECO:0000313" key="10">
    <source>
        <dbReference type="EMBL" id="OAP44082.1"/>
    </source>
</evidence>
<sequence>MFGSAHGDTTSSDTSGRRPLRLVVLPLLLALSSCKVDLYTQLQEREANEMLALLMDNGVDAVRVAGKDGTSTIQVDEKLLAFSIKLLNGKGLPRQSFKNLGEIFQGSGLIASPTEERARYVYALSEELSHTISDIDGVFSARVHVVLPHNDLLRAGDTPSSASVFIRHDAKTNLPALLPKIKMLVAESIEGLAYDKVEVVLVPVERSAQEQRSLLEPDLAQASRPIPVPLLAVAVGVGAAVFAVTCYLLFIVLGHRRRQLTGELSRVQERPGVSALAAIRKKIPALGRR</sequence>
<dbReference type="PRINTS" id="PR01338">
    <property type="entry name" value="TYPE3OMKPROT"/>
</dbReference>
<dbReference type="Gene3D" id="3.30.70.1530">
    <property type="entry name" value="Hypothetical protein rpa1041"/>
    <property type="match status" value="1"/>
</dbReference>
<dbReference type="GO" id="GO:0009306">
    <property type="term" value="P:protein secretion"/>
    <property type="evidence" value="ECO:0007669"/>
    <property type="project" value="InterPro"/>
</dbReference>
<dbReference type="InterPro" id="IPR003282">
    <property type="entry name" value="T3SS_SctJ"/>
</dbReference>
<keyword evidence="6 8" id="KW-0998">Cell outer membrane</keyword>
<protein>
    <recommendedName>
        <fullName evidence="8">Lipoprotein</fullName>
    </recommendedName>
</protein>
<accession>A0A178YA00</accession>
<evidence type="ECO:0000256" key="4">
    <source>
        <dbReference type="ARBA" id="ARBA00023136"/>
    </source>
</evidence>
<evidence type="ECO:0000313" key="11">
    <source>
        <dbReference type="Proteomes" id="UP000094025"/>
    </source>
</evidence>
<evidence type="ECO:0000256" key="3">
    <source>
        <dbReference type="ARBA" id="ARBA00022729"/>
    </source>
</evidence>
<reference evidence="10 11" key="1">
    <citation type="journal article" date="2016" name="Int. J. Syst. Evol. Microbiol.">
        <title>Ensifer glycinis sp. nov., an novel rhizobial species associated with Glycine spp.</title>
        <authorList>
            <person name="Yan H."/>
            <person name="Yan J."/>
            <person name="Sui X.H."/>
            <person name="Wang E.T."/>
            <person name="Chen W.X."/>
            <person name="Zhang X.X."/>
            <person name="Chen W.F."/>
        </authorList>
    </citation>
    <scope>NUCLEOTIDE SEQUENCE [LARGE SCALE GENOMIC DNA]</scope>
    <source>
        <strain evidence="10 11">CCBAU 23380</strain>
    </source>
</reference>
<evidence type="ECO:0000259" key="9">
    <source>
        <dbReference type="Pfam" id="PF01514"/>
    </source>
</evidence>
<dbReference type="Gene3D" id="3.30.300.30">
    <property type="match status" value="1"/>
</dbReference>
<proteinExistence type="inferred from homology"/>
<evidence type="ECO:0000256" key="5">
    <source>
        <dbReference type="ARBA" id="ARBA00023139"/>
    </source>
</evidence>
<feature type="transmembrane region" description="Helical" evidence="8">
    <location>
        <begin position="230"/>
        <end position="253"/>
    </location>
</feature>
<dbReference type="GO" id="GO:0009279">
    <property type="term" value="C:cell outer membrane"/>
    <property type="evidence" value="ECO:0007669"/>
    <property type="project" value="UniProtKB-SubCell"/>
</dbReference>
<evidence type="ECO:0000256" key="7">
    <source>
        <dbReference type="ARBA" id="ARBA00023288"/>
    </source>
</evidence>
<evidence type="ECO:0000256" key="6">
    <source>
        <dbReference type="ARBA" id="ARBA00023237"/>
    </source>
</evidence>
<dbReference type="Proteomes" id="UP000094025">
    <property type="component" value="Unassembled WGS sequence"/>
</dbReference>
<dbReference type="GeneID" id="48977737"/>
<dbReference type="AlphaFoldDB" id="A0A178YA00"/>
<evidence type="ECO:0000256" key="1">
    <source>
        <dbReference type="ARBA" id="ARBA00004459"/>
    </source>
</evidence>
<comment type="subcellular location">
    <subcellularLocation>
        <location evidence="1">Cell outer membrane</location>
        <topology evidence="1">Lipid-anchor</topology>
    </subcellularLocation>
</comment>
<dbReference type="InterPro" id="IPR006182">
    <property type="entry name" value="FliF_N_dom"/>
</dbReference>
<keyword evidence="8" id="KW-0812">Transmembrane</keyword>
<feature type="domain" description="Flagellar M-ring N-terminal" evidence="9">
    <location>
        <begin position="36"/>
        <end position="200"/>
    </location>
</feature>
<keyword evidence="7 8" id="KW-0449">Lipoprotein</keyword>
<organism evidence="10 11">
    <name type="scientific">Sinorhizobium glycinis</name>
    <dbReference type="NCBI Taxonomy" id="1472378"/>
    <lineage>
        <taxon>Bacteria</taxon>
        <taxon>Pseudomonadati</taxon>
        <taxon>Pseudomonadota</taxon>
        <taxon>Alphaproteobacteria</taxon>
        <taxon>Hyphomicrobiales</taxon>
        <taxon>Rhizobiaceae</taxon>
        <taxon>Sinorhizobium/Ensifer group</taxon>
        <taxon>Sinorhizobium</taxon>
    </lineage>
</organism>
<evidence type="ECO:0000256" key="8">
    <source>
        <dbReference type="RuleBase" id="RU364102"/>
    </source>
</evidence>